<accession>A0A0V1AMZ6</accession>
<dbReference type="Proteomes" id="UP000054653">
    <property type="component" value="Unassembled WGS sequence"/>
</dbReference>
<protein>
    <submittedName>
        <fullName evidence="2">Uncharacterized protein</fullName>
    </submittedName>
</protein>
<feature type="signal peptide" evidence="1">
    <location>
        <begin position="1"/>
        <end position="18"/>
    </location>
</feature>
<feature type="chain" id="PRO_5006874655" evidence="1">
    <location>
        <begin position="19"/>
        <end position="31"/>
    </location>
</feature>
<comment type="caution">
    <text evidence="2">The sequence shown here is derived from an EMBL/GenBank/DDBJ whole genome shotgun (WGS) entry which is preliminary data.</text>
</comment>
<evidence type="ECO:0000256" key="1">
    <source>
        <dbReference type="SAM" id="SignalP"/>
    </source>
</evidence>
<gene>
    <name evidence="2" type="ORF">T03_2223</name>
</gene>
<keyword evidence="3" id="KW-1185">Reference proteome</keyword>
<organism evidence="2 3">
    <name type="scientific">Trichinella britovi</name>
    <name type="common">Parasitic roundworm</name>
    <dbReference type="NCBI Taxonomy" id="45882"/>
    <lineage>
        <taxon>Eukaryota</taxon>
        <taxon>Metazoa</taxon>
        <taxon>Ecdysozoa</taxon>
        <taxon>Nematoda</taxon>
        <taxon>Enoplea</taxon>
        <taxon>Dorylaimia</taxon>
        <taxon>Trichinellida</taxon>
        <taxon>Trichinellidae</taxon>
        <taxon>Trichinella</taxon>
    </lineage>
</organism>
<keyword evidence="1" id="KW-0732">Signal</keyword>
<proteinExistence type="predicted"/>
<reference evidence="2 3" key="1">
    <citation type="submission" date="2015-01" db="EMBL/GenBank/DDBJ databases">
        <title>Evolution of Trichinella species and genotypes.</title>
        <authorList>
            <person name="Korhonen P.K."/>
            <person name="Edoardo P."/>
            <person name="Giuseppe L.R."/>
            <person name="Gasser R.B."/>
        </authorList>
    </citation>
    <scope>NUCLEOTIDE SEQUENCE [LARGE SCALE GENOMIC DNA]</scope>
    <source>
        <strain evidence="2">ISS120</strain>
    </source>
</reference>
<name>A0A0V1AMZ6_TRIBR</name>
<sequence length="31" mass="3537">MRLTETTIILVLFKSCIAQVATSKDDNNYFT</sequence>
<dbReference type="AlphaFoldDB" id="A0A0V1AMZ6"/>
<dbReference type="EMBL" id="JYDI01001929">
    <property type="protein sequence ID" value="KRY26160.1"/>
    <property type="molecule type" value="Genomic_DNA"/>
</dbReference>
<evidence type="ECO:0000313" key="3">
    <source>
        <dbReference type="Proteomes" id="UP000054653"/>
    </source>
</evidence>
<evidence type="ECO:0000313" key="2">
    <source>
        <dbReference type="EMBL" id="KRY26160.1"/>
    </source>
</evidence>